<evidence type="ECO:0000256" key="5">
    <source>
        <dbReference type="ARBA" id="ARBA00012272"/>
    </source>
</evidence>
<accession>A0A6C0VTZ6</accession>
<evidence type="ECO:0000256" key="1">
    <source>
        <dbReference type="ARBA" id="ARBA00000695"/>
    </source>
</evidence>
<evidence type="ECO:0000256" key="7">
    <source>
        <dbReference type="ARBA" id="ARBA00022729"/>
    </source>
</evidence>
<dbReference type="Pfam" id="PF03211">
    <property type="entry name" value="Pectate_lyase"/>
    <property type="match status" value="1"/>
</dbReference>
<feature type="signal peptide" evidence="12">
    <location>
        <begin position="1"/>
        <end position="20"/>
    </location>
</feature>
<evidence type="ECO:0000256" key="11">
    <source>
        <dbReference type="ARBA" id="ARBA00039895"/>
    </source>
</evidence>
<dbReference type="InterPro" id="IPR012334">
    <property type="entry name" value="Pectin_lyas_fold"/>
</dbReference>
<name>A0A6C0VTZ6_RADSI</name>
<reference evidence="13" key="1">
    <citation type="submission" date="2019-07" db="EMBL/GenBank/DDBJ databases">
        <authorList>
            <person name="Li J.-Y."/>
        </authorList>
    </citation>
    <scope>NUCLEOTIDE SEQUENCE</scope>
</reference>
<dbReference type="Gene3D" id="2.160.20.10">
    <property type="entry name" value="Single-stranded right-handed beta-helix, Pectin lyase-like"/>
    <property type="match status" value="1"/>
</dbReference>
<keyword evidence="7 12" id="KW-0732">Signal</keyword>
<keyword evidence="8" id="KW-0106">Calcium</keyword>
<dbReference type="InterPro" id="IPR011050">
    <property type="entry name" value="Pectin_lyase_fold/virulence"/>
</dbReference>
<dbReference type="InterPro" id="IPR004898">
    <property type="entry name" value="Pectate_lyase_PlyH/PlyE-like"/>
</dbReference>
<keyword evidence="9 13" id="KW-0456">Lyase</keyword>
<dbReference type="SMR" id="A0A6C0VTZ6"/>
<comment type="subcellular location">
    <subcellularLocation>
        <location evidence="3">Secreted</location>
    </subcellularLocation>
</comment>
<dbReference type="PANTHER" id="PTHR33407:SF9">
    <property type="entry name" value="PECTATE LYASE F-RELATED"/>
    <property type="match status" value="1"/>
</dbReference>
<comment type="catalytic activity">
    <reaction evidence="1">
        <text>Eliminative cleavage of (1-&gt;4)-alpha-D-galacturonan to give oligosaccharides with 4-deoxy-alpha-D-galact-4-enuronosyl groups at their non-reducing ends.</text>
        <dbReference type="EC" id="4.2.2.2"/>
    </reaction>
</comment>
<sequence length="269" mass="27863">MYSLFVLSLVLLSAVPLANAANSICSIPSATGSVSVSKMMVLSSGVTDFGNKRYTASYAKDCSVNGAANIDHIMSVADGGTVQNLILANPGKGIWCQGSCTLKNVYFEKVCYHAAGFAPSTSSKTVLVSGGAALNAPDKIFTAGNKGTTTIDGFCGDSFTSAILSCGDKANCGSVQRNIVIKNSKFRGKGLGSGQGLQLVSLNPSMKDTLSLSNVQLYGYKTSSTTLSYACREWDLNSAKTIASTASKPTENGKGTSCNYKASSITIVN</sequence>
<evidence type="ECO:0000256" key="8">
    <source>
        <dbReference type="ARBA" id="ARBA00022837"/>
    </source>
</evidence>
<keyword evidence="6" id="KW-0964">Secreted</keyword>
<comment type="function">
    <text evidence="10">Pectinolytic enzyme consist of four classes of enzymes: pectin lyase, polygalacturonase, pectin methylesterase and rhamnogalacturonase. Among pectinolytic enzymes, pectin lyase is the most important in depolymerization of pectin, since it cleaves internal glycosidic bonds of highly methylated pectins. Favors pectate, the anion, over pectin, the methyl ester.</text>
</comment>
<evidence type="ECO:0000256" key="3">
    <source>
        <dbReference type="ARBA" id="ARBA00004613"/>
    </source>
</evidence>
<dbReference type="EMBL" id="MN176123">
    <property type="protein sequence ID" value="QIC04080.1"/>
    <property type="molecule type" value="mRNA"/>
</dbReference>
<gene>
    <name evidence="13" type="primary">pel-5</name>
</gene>
<evidence type="ECO:0000313" key="13">
    <source>
        <dbReference type="EMBL" id="QIC04080.1"/>
    </source>
</evidence>
<dbReference type="GO" id="GO:0005576">
    <property type="term" value="C:extracellular region"/>
    <property type="evidence" value="ECO:0007669"/>
    <property type="project" value="UniProtKB-SubCell"/>
</dbReference>
<dbReference type="AlphaFoldDB" id="A0A6C0VTZ6"/>
<protein>
    <recommendedName>
        <fullName evidence="11">Probable pectate lyase F</fullName>
        <ecNumber evidence="5">4.2.2.2</ecNumber>
    </recommendedName>
</protein>
<dbReference type="PANTHER" id="PTHR33407">
    <property type="entry name" value="PECTATE LYASE F-RELATED"/>
    <property type="match status" value="1"/>
</dbReference>
<evidence type="ECO:0000256" key="6">
    <source>
        <dbReference type="ARBA" id="ARBA00022525"/>
    </source>
</evidence>
<evidence type="ECO:0000256" key="9">
    <source>
        <dbReference type="ARBA" id="ARBA00023239"/>
    </source>
</evidence>
<dbReference type="EC" id="4.2.2.2" evidence="5"/>
<evidence type="ECO:0000256" key="2">
    <source>
        <dbReference type="ARBA" id="ARBA00001913"/>
    </source>
</evidence>
<organism evidence="13">
    <name type="scientific">Radopholus similis</name>
    <name type="common">Burrowing nematode worm</name>
    <name type="synonym">Tylenchus similis</name>
    <dbReference type="NCBI Taxonomy" id="46012"/>
    <lineage>
        <taxon>Eukaryota</taxon>
        <taxon>Metazoa</taxon>
        <taxon>Ecdysozoa</taxon>
        <taxon>Nematoda</taxon>
        <taxon>Chromadorea</taxon>
        <taxon>Rhabditida</taxon>
        <taxon>Tylenchina</taxon>
        <taxon>Tylenchomorpha</taxon>
        <taxon>Tylenchoidea</taxon>
        <taxon>Pratylenchidae</taxon>
        <taxon>Radopholinae</taxon>
        <taxon>Radopholus</taxon>
    </lineage>
</organism>
<dbReference type="GO" id="GO:0045490">
    <property type="term" value="P:pectin catabolic process"/>
    <property type="evidence" value="ECO:0007669"/>
    <property type="project" value="TreeGrafter"/>
</dbReference>
<evidence type="ECO:0000256" key="10">
    <source>
        <dbReference type="ARBA" id="ARBA00025679"/>
    </source>
</evidence>
<comment type="cofactor">
    <cofactor evidence="2">
        <name>Ca(2+)</name>
        <dbReference type="ChEBI" id="CHEBI:29108"/>
    </cofactor>
</comment>
<proteinExistence type="evidence at transcript level"/>
<comment type="similarity">
    <text evidence="4">Belongs to the polysaccharide lyase 3 family.</text>
</comment>
<evidence type="ECO:0000256" key="4">
    <source>
        <dbReference type="ARBA" id="ARBA00006463"/>
    </source>
</evidence>
<feature type="chain" id="PRO_5025397752" description="Probable pectate lyase F" evidence="12">
    <location>
        <begin position="21"/>
        <end position="269"/>
    </location>
</feature>
<evidence type="ECO:0000256" key="12">
    <source>
        <dbReference type="SAM" id="SignalP"/>
    </source>
</evidence>
<dbReference type="SUPFAM" id="SSF51126">
    <property type="entry name" value="Pectin lyase-like"/>
    <property type="match status" value="1"/>
</dbReference>
<dbReference type="GO" id="GO:0030570">
    <property type="term" value="F:pectate lyase activity"/>
    <property type="evidence" value="ECO:0007669"/>
    <property type="project" value="UniProtKB-EC"/>
</dbReference>